<protein>
    <recommendedName>
        <fullName evidence="3">DUF4005 domain-containing protein</fullName>
    </recommendedName>
</protein>
<proteinExistence type="predicted"/>
<evidence type="ECO:0008006" key="3">
    <source>
        <dbReference type="Google" id="ProtNLM"/>
    </source>
</evidence>
<dbReference type="AlphaFoldDB" id="A0A8S9HUJ6"/>
<dbReference type="EMBL" id="QGKY02001250">
    <property type="protein sequence ID" value="KAF2560657.1"/>
    <property type="molecule type" value="Genomic_DNA"/>
</dbReference>
<gene>
    <name evidence="2" type="ORF">F2Q70_00018295</name>
</gene>
<evidence type="ECO:0000256" key="1">
    <source>
        <dbReference type="SAM" id="SignalP"/>
    </source>
</evidence>
<evidence type="ECO:0000313" key="2">
    <source>
        <dbReference type="EMBL" id="KAF2560657.1"/>
    </source>
</evidence>
<comment type="caution">
    <text evidence="2">The sequence shown here is derived from an EMBL/GenBank/DDBJ whole genome shotgun (WGS) entry which is preliminary data.</text>
</comment>
<accession>A0A8S9HUJ6</accession>
<name>A0A8S9HUJ6_BRACR</name>
<organism evidence="2">
    <name type="scientific">Brassica cretica</name>
    <name type="common">Mustard</name>
    <dbReference type="NCBI Taxonomy" id="69181"/>
    <lineage>
        <taxon>Eukaryota</taxon>
        <taxon>Viridiplantae</taxon>
        <taxon>Streptophyta</taxon>
        <taxon>Embryophyta</taxon>
        <taxon>Tracheophyta</taxon>
        <taxon>Spermatophyta</taxon>
        <taxon>Magnoliopsida</taxon>
        <taxon>eudicotyledons</taxon>
        <taxon>Gunneridae</taxon>
        <taxon>Pentapetalae</taxon>
        <taxon>rosids</taxon>
        <taxon>malvids</taxon>
        <taxon>Brassicales</taxon>
        <taxon>Brassicaceae</taxon>
        <taxon>Brassiceae</taxon>
        <taxon>Brassica</taxon>
    </lineage>
</organism>
<sequence>MLFLRQCCFLSFLTQIAFHVPRVKSRHPFARFFVLILTRGVGNHERTVGASTDSDRTVSDIDQQIRPKSVHSRRHSVGRYVATDPAWTMSLRSDRTVSDIDQQIRPKSVHSRRHSVGRYVATDPAWTMSLRSDRTVSDIDQQIRPKSVHSRLFLNARSHVPQPYHFSHHSDQSHR</sequence>
<keyword evidence="1" id="KW-0732">Signal</keyword>
<feature type="signal peptide" evidence="1">
    <location>
        <begin position="1"/>
        <end position="25"/>
    </location>
</feature>
<reference evidence="2" key="1">
    <citation type="submission" date="2019-12" db="EMBL/GenBank/DDBJ databases">
        <title>Genome sequencing and annotation of Brassica cretica.</title>
        <authorList>
            <person name="Studholme D.J."/>
            <person name="Sarris P.F."/>
        </authorList>
    </citation>
    <scope>NUCLEOTIDE SEQUENCE</scope>
    <source>
        <strain evidence="2">PFS-102/07</strain>
        <tissue evidence="2">Leaf</tissue>
    </source>
</reference>
<feature type="chain" id="PRO_5035894059" description="DUF4005 domain-containing protein" evidence="1">
    <location>
        <begin position="26"/>
        <end position="175"/>
    </location>
</feature>